<feature type="region of interest" description="Disordered" evidence="1">
    <location>
        <begin position="314"/>
        <end position="345"/>
    </location>
</feature>
<feature type="compositionally biased region" description="Basic and acidic residues" evidence="1">
    <location>
        <begin position="865"/>
        <end position="874"/>
    </location>
</feature>
<evidence type="ECO:0000256" key="1">
    <source>
        <dbReference type="SAM" id="MobiDB-lite"/>
    </source>
</evidence>
<organism evidence="2 3">
    <name type="scientific">Eumeta variegata</name>
    <name type="common">Bagworm moth</name>
    <name type="synonym">Eumeta japonica</name>
    <dbReference type="NCBI Taxonomy" id="151549"/>
    <lineage>
        <taxon>Eukaryota</taxon>
        <taxon>Metazoa</taxon>
        <taxon>Ecdysozoa</taxon>
        <taxon>Arthropoda</taxon>
        <taxon>Hexapoda</taxon>
        <taxon>Insecta</taxon>
        <taxon>Pterygota</taxon>
        <taxon>Neoptera</taxon>
        <taxon>Endopterygota</taxon>
        <taxon>Lepidoptera</taxon>
        <taxon>Glossata</taxon>
        <taxon>Ditrysia</taxon>
        <taxon>Tineoidea</taxon>
        <taxon>Psychidae</taxon>
        <taxon>Oiketicinae</taxon>
        <taxon>Eumeta</taxon>
    </lineage>
</organism>
<feature type="region of interest" description="Disordered" evidence="1">
    <location>
        <begin position="255"/>
        <end position="279"/>
    </location>
</feature>
<proteinExistence type="predicted"/>
<dbReference type="Proteomes" id="UP000299102">
    <property type="component" value="Unassembled WGS sequence"/>
</dbReference>
<name>A0A4C1X2K0_EUMVA</name>
<keyword evidence="3" id="KW-1185">Reference proteome</keyword>
<gene>
    <name evidence="2" type="ORF">EVAR_42698_1</name>
</gene>
<reference evidence="2 3" key="1">
    <citation type="journal article" date="2019" name="Commun. Biol.">
        <title>The bagworm genome reveals a unique fibroin gene that provides high tensile strength.</title>
        <authorList>
            <person name="Kono N."/>
            <person name="Nakamura H."/>
            <person name="Ohtoshi R."/>
            <person name="Tomita M."/>
            <person name="Numata K."/>
            <person name="Arakawa K."/>
        </authorList>
    </citation>
    <scope>NUCLEOTIDE SEQUENCE [LARGE SCALE GENOMIC DNA]</scope>
</reference>
<dbReference type="AlphaFoldDB" id="A0A4C1X2K0"/>
<feature type="compositionally biased region" description="Basic and acidic residues" evidence="1">
    <location>
        <begin position="332"/>
        <end position="344"/>
    </location>
</feature>
<feature type="compositionally biased region" description="Low complexity" evidence="1">
    <location>
        <begin position="1"/>
        <end position="13"/>
    </location>
</feature>
<evidence type="ECO:0000313" key="2">
    <source>
        <dbReference type="EMBL" id="GBP56505.1"/>
    </source>
</evidence>
<feature type="compositionally biased region" description="Polar residues" evidence="1">
    <location>
        <begin position="314"/>
        <end position="331"/>
    </location>
</feature>
<feature type="compositionally biased region" description="Polar residues" evidence="1">
    <location>
        <begin position="844"/>
        <end position="856"/>
    </location>
</feature>
<dbReference type="EMBL" id="BGZK01000694">
    <property type="protein sequence ID" value="GBP56505.1"/>
    <property type="molecule type" value="Genomic_DNA"/>
</dbReference>
<sequence length="880" mass="99052">MSQSPKISPSSIPNPNPSVTTTKTIESGYPKYGGYLYSIPGYSAFQPINYQNLALTTNPPTLLSNEHSNLWSSIRKDSICADEKILDDKSGMDSKISKPQTDFEDNFTSEIVSTPETKKPLNQESTMQITSLAQGSAFNLPKIHAPYANISPVNAESTRVEIQSNVVIKSANCKDVETKVMVAENRSVNASNISTLIDAAEALKNEPTHWEKSPEGAIQKQEAKDNLNTLNTQSNSQSISSILKSMSPMKQAAVNGSSVQDTTAKTNSINPSDNYNDQKNQILFFPNKNSSNPKMLLTISQSQHNPQVLLQRTNFESKNVQAPSRLSTPTKTNEELSGKTEKPSEVVSLKRLHQDDGDENDFENLITENQIYGNKIVVKEKSQATLQDRDLKNKNITNKTPDKNTQTATDTKSLVIQPNILYVSNVQFPANLMMFKNGKVNQIEPLKINKTVANETKTNEFPTISTSEPANSYPTKYPSPQTIAITKEIHVLKPNSNLIQTFSNKQTNKTDIVFQTNQKMIMNPQIVYQVPMVVDAASVSANVQKLTTPFVNRDYTKFLNTQNTKKELNKTAFESTSKANEKLFIACPYQVDSKLQPKIVITNIRPKLPKVDEISALDLYEKRRRMRRIKYLSNRDSKDLKTEIKKNVDKVEGKNIITPDKMKEEVYKEFRNTKLIFTNDSSGSDDEYGEKDLDEYEDIIKRYGVPEEPEARSKVQFLSGFRLATRDKFKELELERQERSLQTDAVASACIAAGRLDRIYGVDGSSLDEDKSTFKSSLYVSLEGDYSLKESPTESGQALQSKLDFFGQLQLIAVSQQHKEDYECVWREILKERCRREGLENKTINTPLKNDTNKLTLDTKGATTDPDRDQEIGHRKQQIN</sequence>
<feature type="region of interest" description="Disordered" evidence="1">
    <location>
        <begin position="844"/>
        <end position="880"/>
    </location>
</feature>
<accession>A0A4C1X2K0</accession>
<evidence type="ECO:0000313" key="3">
    <source>
        <dbReference type="Proteomes" id="UP000299102"/>
    </source>
</evidence>
<feature type="region of interest" description="Disordered" evidence="1">
    <location>
        <begin position="1"/>
        <end position="23"/>
    </location>
</feature>
<protein>
    <submittedName>
        <fullName evidence="2">Uncharacterized protein</fullName>
    </submittedName>
</protein>
<dbReference type="OrthoDB" id="8744624at2759"/>
<comment type="caution">
    <text evidence="2">The sequence shown here is derived from an EMBL/GenBank/DDBJ whole genome shotgun (WGS) entry which is preliminary data.</text>
</comment>